<evidence type="ECO:0000313" key="10">
    <source>
        <dbReference type="Proteomes" id="UP001379533"/>
    </source>
</evidence>
<evidence type="ECO:0000259" key="8">
    <source>
        <dbReference type="PROSITE" id="PS50011"/>
    </source>
</evidence>
<dbReference type="InterPro" id="IPR000719">
    <property type="entry name" value="Prot_kinase_dom"/>
</dbReference>
<feature type="region of interest" description="Disordered" evidence="6">
    <location>
        <begin position="444"/>
        <end position="494"/>
    </location>
</feature>
<dbReference type="SMART" id="SM00220">
    <property type="entry name" value="S_TKc"/>
    <property type="match status" value="1"/>
</dbReference>
<keyword evidence="3 9" id="KW-0418">Kinase</keyword>
<keyword evidence="7" id="KW-0812">Transmembrane</keyword>
<evidence type="ECO:0000256" key="7">
    <source>
        <dbReference type="SAM" id="Phobius"/>
    </source>
</evidence>
<evidence type="ECO:0000256" key="2">
    <source>
        <dbReference type="ARBA" id="ARBA00022741"/>
    </source>
</evidence>
<evidence type="ECO:0000256" key="3">
    <source>
        <dbReference type="ARBA" id="ARBA00022777"/>
    </source>
</evidence>
<keyword evidence="2 5" id="KW-0547">Nucleotide-binding</keyword>
<dbReference type="GO" id="GO:0004674">
    <property type="term" value="F:protein serine/threonine kinase activity"/>
    <property type="evidence" value="ECO:0007669"/>
    <property type="project" value="UniProtKB-KW"/>
</dbReference>
<keyword evidence="4 5" id="KW-0067">ATP-binding</keyword>
<keyword evidence="10" id="KW-1185">Reference proteome</keyword>
<dbReference type="PROSITE" id="PS00108">
    <property type="entry name" value="PROTEIN_KINASE_ST"/>
    <property type="match status" value="1"/>
</dbReference>
<proteinExistence type="predicted"/>
<keyword evidence="7" id="KW-0472">Membrane</keyword>
<dbReference type="SUPFAM" id="SSF56112">
    <property type="entry name" value="Protein kinase-like (PK-like)"/>
    <property type="match status" value="1"/>
</dbReference>
<evidence type="ECO:0000256" key="4">
    <source>
        <dbReference type="ARBA" id="ARBA00022840"/>
    </source>
</evidence>
<dbReference type="PROSITE" id="PS00107">
    <property type="entry name" value="PROTEIN_KINASE_ATP"/>
    <property type="match status" value="1"/>
</dbReference>
<feature type="binding site" evidence="5">
    <location>
        <position position="59"/>
    </location>
    <ligand>
        <name>ATP</name>
        <dbReference type="ChEBI" id="CHEBI:30616"/>
    </ligand>
</feature>
<evidence type="ECO:0000256" key="5">
    <source>
        <dbReference type="PROSITE-ProRule" id="PRU10141"/>
    </source>
</evidence>
<feature type="compositionally biased region" description="Pro residues" evidence="6">
    <location>
        <begin position="446"/>
        <end position="459"/>
    </location>
</feature>
<dbReference type="PROSITE" id="PS50011">
    <property type="entry name" value="PROTEIN_KINASE_DOM"/>
    <property type="match status" value="1"/>
</dbReference>
<gene>
    <name evidence="9" type="ORF">LZC95_36505</name>
</gene>
<evidence type="ECO:0000256" key="6">
    <source>
        <dbReference type="SAM" id="MobiDB-lite"/>
    </source>
</evidence>
<dbReference type="RefSeq" id="WP_394850895.1">
    <property type="nucleotide sequence ID" value="NZ_CP089982.1"/>
</dbReference>
<keyword evidence="1" id="KW-0808">Transferase</keyword>
<dbReference type="PANTHER" id="PTHR43289">
    <property type="entry name" value="MITOGEN-ACTIVATED PROTEIN KINASE KINASE KINASE 20-RELATED"/>
    <property type="match status" value="1"/>
</dbReference>
<feature type="region of interest" description="Disordered" evidence="6">
    <location>
        <begin position="1"/>
        <end position="20"/>
    </location>
</feature>
<dbReference type="InterPro" id="IPR008271">
    <property type="entry name" value="Ser/Thr_kinase_AS"/>
</dbReference>
<dbReference type="Gene3D" id="1.10.510.10">
    <property type="entry name" value="Transferase(Phosphotransferase) domain 1"/>
    <property type="match status" value="1"/>
</dbReference>
<keyword evidence="9" id="KW-0723">Serine/threonine-protein kinase</keyword>
<organism evidence="9 10">
    <name type="scientific">Pendulispora brunnea</name>
    <dbReference type="NCBI Taxonomy" id="2905690"/>
    <lineage>
        <taxon>Bacteria</taxon>
        <taxon>Pseudomonadati</taxon>
        <taxon>Myxococcota</taxon>
        <taxon>Myxococcia</taxon>
        <taxon>Myxococcales</taxon>
        <taxon>Sorangiineae</taxon>
        <taxon>Pendulisporaceae</taxon>
        <taxon>Pendulispora</taxon>
    </lineage>
</organism>
<feature type="transmembrane region" description="Helical" evidence="7">
    <location>
        <begin position="338"/>
        <end position="360"/>
    </location>
</feature>
<dbReference type="EMBL" id="CP089982">
    <property type="protein sequence ID" value="WXB00250.1"/>
    <property type="molecule type" value="Genomic_DNA"/>
</dbReference>
<dbReference type="InterPro" id="IPR011009">
    <property type="entry name" value="Kinase-like_dom_sf"/>
</dbReference>
<dbReference type="Gene3D" id="3.30.200.20">
    <property type="entry name" value="Phosphorylase Kinase, domain 1"/>
    <property type="match status" value="1"/>
</dbReference>
<feature type="compositionally biased region" description="Low complexity" evidence="6">
    <location>
        <begin position="460"/>
        <end position="484"/>
    </location>
</feature>
<dbReference type="CDD" id="cd14014">
    <property type="entry name" value="STKc_PknB_like"/>
    <property type="match status" value="1"/>
</dbReference>
<reference evidence="9 10" key="1">
    <citation type="submission" date="2021-12" db="EMBL/GenBank/DDBJ databases">
        <title>Discovery of the Pendulisporaceae a myxobacterial family with distinct sporulation behavior and unique specialized metabolism.</title>
        <authorList>
            <person name="Garcia R."/>
            <person name="Popoff A."/>
            <person name="Bader C.D."/>
            <person name="Loehr J."/>
            <person name="Walesch S."/>
            <person name="Walt C."/>
            <person name="Boldt J."/>
            <person name="Bunk B."/>
            <person name="Haeckl F.J.F.P.J."/>
            <person name="Gunesch A.P."/>
            <person name="Birkelbach J."/>
            <person name="Nuebel U."/>
            <person name="Pietschmann T."/>
            <person name="Bach T."/>
            <person name="Mueller R."/>
        </authorList>
    </citation>
    <scope>NUCLEOTIDE SEQUENCE [LARGE SCALE GENOMIC DNA]</scope>
    <source>
        <strain evidence="9 10">MSr12523</strain>
    </source>
</reference>
<accession>A0ABZ2KQA3</accession>
<dbReference type="Proteomes" id="UP001379533">
    <property type="component" value="Chromosome"/>
</dbReference>
<keyword evidence="7" id="KW-1133">Transmembrane helix</keyword>
<evidence type="ECO:0000313" key="9">
    <source>
        <dbReference type="EMBL" id="WXB00250.1"/>
    </source>
</evidence>
<dbReference type="InterPro" id="IPR017441">
    <property type="entry name" value="Protein_kinase_ATP_BS"/>
</dbReference>
<dbReference type="Pfam" id="PF00069">
    <property type="entry name" value="Pkinase"/>
    <property type="match status" value="1"/>
</dbReference>
<dbReference type="PANTHER" id="PTHR43289:SF34">
    <property type="entry name" value="SERINE_THREONINE-PROTEIN KINASE YBDM-RELATED"/>
    <property type="match status" value="1"/>
</dbReference>
<name>A0ABZ2KQA3_9BACT</name>
<sequence length="494" mass="53090">MAEGGDVTAASGAPSKKPDPFVGKTVDGKYFLERVIGEGGMGVVYRGRHKVIDKKVALKILRGDVARDGEITERFLLEARAASTIGNPHIIDIADFGTLPEGPAYIVMEYLDGISLSEALKQQGPMSPPRLVHIARQIAQGLSAAHKAGIVHRDLKPDNVFLVTRGPNADFVKILDFGIAKVGTEASRLTRAGTVFGTPHYMSPEQASGETVDARTDVYALGIILYELASGKVPFDADNMMGILTQHMYRAPAPLRTIVPEFWPSLDAIILKLLAKRSEARYQTMDEVILDLDVLEKKGYPKAAAELAVSGVEGFETPAEYFGSSVPPPLAPPAPSRVPLYIAVAMITTVLLTVIIVFIVRRFDSRANAARAVPSVVTGPTEKFVVLITEPLDAHVSQDGVDLGPQPIVKLREGDSVTVEVSHVGYKTEQVTLDGSEEKRIVRLAPLPPEEPPAPPAKPAPIAQPIRRPTQAAPSGSPASSRPSDVLGDPWRKK</sequence>
<evidence type="ECO:0000256" key="1">
    <source>
        <dbReference type="ARBA" id="ARBA00022679"/>
    </source>
</evidence>
<protein>
    <submittedName>
        <fullName evidence="9">Serine/threonine protein kinase</fullName>
    </submittedName>
</protein>
<feature type="domain" description="Protein kinase" evidence="8">
    <location>
        <begin position="30"/>
        <end position="295"/>
    </location>
</feature>